<feature type="domain" description="Fe/B12 periplasmic-binding" evidence="1">
    <location>
        <begin position="54"/>
        <end position="323"/>
    </location>
</feature>
<gene>
    <name evidence="2" type="ordered locus">Mbur_0500</name>
</gene>
<dbReference type="Proteomes" id="UP000001979">
    <property type="component" value="Chromosome"/>
</dbReference>
<dbReference type="PANTHER" id="PTHR30535">
    <property type="entry name" value="VITAMIN B12-BINDING PROTEIN"/>
    <property type="match status" value="1"/>
</dbReference>
<dbReference type="PROSITE" id="PS51257">
    <property type="entry name" value="PROKAR_LIPOPROTEIN"/>
    <property type="match status" value="1"/>
</dbReference>
<dbReference type="InterPro" id="IPR050902">
    <property type="entry name" value="ABC_Transporter_SBP"/>
</dbReference>
<evidence type="ECO:0000313" key="2">
    <source>
        <dbReference type="EMBL" id="ABE51483.1"/>
    </source>
</evidence>
<dbReference type="PANTHER" id="PTHR30535:SF34">
    <property type="entry name" value="MOLYBDATE-BINDING PROTEIN MOLA"/>
    <property type="match status" value="1"/>
</dbReference>
<dbReference type="CDD" id="cd01142">
    <property type="entry name" value="TroA_e"/>
    <property type="match status" value="1"/>
</dbReference>
<proteinExistence type="predicted"/>
<evidence type="ECO:0000259" key="1">
    <source>
        <dbReference type="PROSITE" id="PS50983"/>
    </source>
</evidence>
<protein>
    <submittedName>
        <fullName evidence="2">Iron complex/Vitamin B12 ABC transporter substrate binding protein</fullName>
    </submittedName>
</protein>
<dbReference type="STRING" id="259564.Mbur_0500"/>
<dbReference type="PROSITE" id="PS50983">
    <property type="entry name" value="FE_B12_PBP"/>
    <property type="match status" value="1"/>
</dbReference>
<name>Q12YJ3_METBU</name>
<dbReference type="SUPFAM" id="SSF53807">
    <property type="entry name" value="Helical backbone' metal receptor"/>
    <property type="match status" value="1"/>
</dbReference>
<organism evidence="2 3">
    <name type="scientific">Methanococcoides burtonii (strain DSM 6242 / NBRC 107633 / OCM 468 / ACE-M)</name>
    <dbReference type="NCBI Taxonomy" id="259564"/>
    <lineage>
        <taxon>Archaea</taxon>
        <taxon>Methanobacteriati</taxon>
        <taxon>Methanobacteriota</taxon>
        <taxon>Stenosarchaea group</taxon>
        <taxon>Methanomicrobia</taxon>
        <taxon>Methanosarcinales</taxon>
        <taxon>Methanosarcinaceae</taxon>
        <taxon>Methanococcoides</taxon>
    </lineage>
</organism>
<dbReference type="InterPro" id="IPR002491">
    <property type="entry name" value="ABC_transptr_periplasmic_BD"/>
</dbReference>
<evidence type="ECO:0000313" key="3">
    <source>
        <dbReference type="Proteomes" id="UP000001979"/>
    </source>
</evidence>
<dbReference type="EMBL" id="CP000300">
    <property type="protein sequence ID" value="ABE51483.1"/>
    <property type="molecule type" value="Genomic_DNA"/>
</dbReference>
<dbReference type="Pfam" id="PF01497">
    <property type="entry name" value="Peripla_BP_2"/>
    <property type="match status" value="1"/>
</dbReference>
<dbReference type="Gene3D" id="3.40.50.1980">
    <property type="entry name" value="Nitrogenase molybdenum iron protein domain"/>
    <property type="match status" value="2"/>
</dbReference>
<dbReference type="HOGENOM" id="CLU_038034_13_1_2"/>
<dbReference type="RefSeq" id="WP_011498645.1">
    <property type="nucleotide sequence ID" value="NC_007955.1"/>
</dbReference>
<dbReference type="GeneID" id="3997488"/>
<keyword evidence="3" id="KW-1185">Reference proteome</keyword>
<reference evidence="3" key="1">
    <citation type="journal article" date="2009" name="ISME J.">
        <title>The genome sequence of the psychrophilic archaeon, Methanococcoides burtonii: the role of genome evolution in cold adaptation.</title>
        <authorList>
            <person name="Allen M.A."/>
            <person name="Lauro F.M."/>
            <person name="Williams T.J."/>
            <person name="Burg D."/>
            <person name="Siddiqui K.S."/>
            <person name="De Francisci D."/>
            <person name="Chong K.W."/>
            <person name="Pilak O."/>
            <person name="Chew H.H."/>
            <person name="De Maere M.Z."/>
            <person name="Ting L."/>
            <person name="Katrib M."/>
            <person name="Ng C."/>
            <person name="Sowers K.R."/>
            <person name="Galperin M.Y."/>
            <person name="Anderson I.J."/>
            <person name="Ivanova N."/>
            <person name="Dalin E."/>
            <person name="Martinez M."/>
            <person name="Lapidus A."/>
            <person name="Hauser L."/>
            <person name="Land M."/>
            <person name="Thomas T."/>
            <person name="Cavicchioli R."/>
        </authorList>
    </citation>
    <scope>NUCLEOTIDE SEQUENCE [LARGE SCALE GENOMIC DNA]</scope>
    <source>
        <strain evidence="3">DSM 6242 / NBRC 107633 / OCM 468 / ACE-M</strain>
    </source>
</reference>
<dbReference type="KEGG" id="mbu:Mbur_0500"/>
<dbReference type="Gene3D" id="1.20.58.2180">
    <property type="match status" value="1"/>
</dbReference>
<dbReference type="OrthoDB" id="24039at2157"/>
<dbReference type="AlphaFoldDB" id="Q12YJ3"/>
<sequence length="362" mass="41146">MHKKITYCLLMLMILLVLSTSACVDQRKTEDQQNSRNISDMAGRTVVIPNDINKVVATSPPTTMLIYMLAPEKLAGWNFVPEEPDKYLTPEYSTLPVIGGWFGKQDGNYESIISICPDIIFEGYNSGEDIDSTINARQEKFGTIPVVGIESNIDVMTYEDSIEFMGGVLGEDERAEHLIRFYKTSLNTVTTKVSEIPLNERKRVYYAEGTAGLQTDSKGSSHSQLIEVCGGINVAECPFLEGYGRTEISIEQILKWNPDVIITGDSTFYNNIYSDHIWQNITAVKDHEIYLVPNAPFCWFDRPPGINRIIGISWTAKILYPEKFKNIDLNDLIKEFYSEFYHYELTDNEIDKMLFPDCISEQ</sequence>
<accession>Q12YJ3</accession>